<dbReference type="Proteomes" id="UP000466931">
    <property type="component" value="Chromosome"/>
</dbReference>
<dbReference type="PROSITE" id="PS51257">
    <property type="entry name" value="PROKAR_LIPOPROTEIN"/>
    <property type="match status" value="1"/>
</dbReference>
<reference evidence="5" key="1">
    <citation type="journal article" date="2019" name="Emerg. Microbes Infect.">
        <title>Comprehensive subspecies identification of 175 nontuberculous mycobacteria species based on 7547 genomic profiles.</title>
        <authorList>
            <person name="Matsumoto Y."/>
            <person name="Kinjo T."/>
            <person name="Motooka D."/>
            <person name="Nabeya D."/>
            <person name="Jung N."/>
            <person name="Uechi K."/>
            <person name="Horii T."/>
            <person name="Iida T."/>
            <person name="Fujita J."/>
            <person name="Nakamura S."/>
        </authorList>
    </citation>
    <scope>NUCLEOTIDE SEQUENCE [LARGE SCALE GENOMIC DNA]</scope>
    <source>
        <strain evidence="5">JCM 13671</strain>
    </source>
</reference>
<dbReference type="InterPro" id="IPR029058">
    <property type="entry name" value="AB_hydrolase_fold"/>
</dbReference>
<evidence type="ECO:0000313" key="6">
    <source>
        <dbReference type="Proteomes" id="UP000466931"/>
    </source>
</evidence>
<feature type="domain" description="Carboxylesterase type B" evidence="4">
    <location>
        <begin position="46"/>
        <end position="523"/>
    </location>
</feature>
<gene>
    <name evidence="5" type="ORF">MCNF_38090</name>
</gene>
<evidence type="ECO:0000256" key="1">
    <source>
        <dbReference type="ARBA" id="ARBA00005964"/>
    </source>
</evidence>
<dbReference type="EC" id="3.1.1.-" evidence="3"/>
<dbReference type="GO" id="GO:0016787">
    <property type="term" value="F:hydrolase activity"/>
    <property type="evidence" value="ECO:0007669"/>
    <property type="project" value="UniProtKB-KW"/>
</dbReference>
<evidence type="ECO:0000256" key="3">
    <source>
        <dbReference type="RuleBase" id="RU361235"/>
    </source>
</evidence>
<dbReference type="Gene3D" id="3.40.50.1820">
    <property type="entry name" value="alpha/beta hydrolase"/>
    <property type="match status" value="1"/>
</dbReference>
<name>A0A7I7Y1J4_9MYCO</name>
<keyword evidence="3" id="KW-0732">Signal</keyword>
<evidence type="ECO:0000313" key="5">
    <source>
        <dbReference type="EMBL" id="BBZ35204.1"/>
    </source>
</evidence>
<dbReference type="InterPro" id="IPR050309">
    <property type="entry name" value="Type-B_Carboxylest/Lipase"/>
</dbReference>
<dbReference type="SUPFAM" id="SSF53474">
    <property type="entry name" value="alpha/beta-Hydrolases"/>
    <property type="match status" value="1"/>
</dbReference>
<dbReference type="Pfam" id="PF00135">
    <property type="entry name" value="COesterase"/>
    <property type="match status" value="1"/>
</dbReference>
<dbReference type="EMBL" id="AP022612">
    <property type="protein sequence ID" value="BBZ35204.1"/>
    <property type="molecule type" value="Genomic_DNA"/>
</dbReference>
<comment type="similarity">
    <text evidence="1 3">Belongs to the type-B carboxylesterase/lipase family.</text>
</comment>
<organism evidence="5 6">
    <name type="scientific">Mycolicibacterium confluentis</name>
    <dbReference type="NCBI Taxonomy" id="28047"/>
    <lineage>
        <taxon>Bacteria</taxon>
        <taxon>Bacillati</taxon>
        <taxon>Actinomycetota</taxon>
        <taxon>Actinomycetes</taxon>
        <taxon>Mycobacteriales</taxon>
        <taxon>Mycobacteriaceae</taxon>
        <taxon>Mycolicibacterium</taxon>
    </lineage>
</organism>
<evidence type="ECO:0000259" key="4">
    <source>
        <dbReference type="Pfam" id="PF00135"/>
    </source>
</evidence>
<accession>A0A7I7Y1J4</accession>
<feature type="chain" id="PRO_5029931793" description="Carboxylic ester hydrolase" evidence="3">
    <location>
        <begin position="25"/>
        <end position="526"/>
    </location>
</feature>
<feature type="signal peptide" evidence="3">
    <location>
        <begin position="1"/>
        <end position="24"/>
    </location>
</feature>
<dbReference type="AlphaFoldDB" id="A0A7I7Y1J4"/>
<reference evidence="5" key="2">
    <citation type="submission" date="2020-02" db="EMBL/GenBank/DDBJ databases">
        <authorList>
            <person name="Matsumoto Y."/>
            <person name="Motooka D."/>
            <person name="Nakamura S."/>
        </authorList>
    </citation>
    <scope>NUCLEOTIDE SEQUENCE</scope>
    <source>
        <strain evidence="5">JCM 13671</strain>
    </source>
</reference>
<proteinExistence type="inferred from homology"/>
<sequence length="526" mass="55576">MPRRPFAHVVAVLAAALMAVVVMAGCGTSTSTRAERQGADPGLDSGLVHTASGPVRGLVAPGHLLFRGIPYAAPPVGNLRWAPPQPAAPWTELRDASDPGPRCIQDTALDPGTGRRDSEDCLSVNVWSPRGAQGRPVMVWIHGGGFANGSGDMYDASWLVEKGDIVVVTINYRLGALGFLAHPSLGHGNYGLLDQQAALHWVRDNISRFGGDPAKVTIAGQSAGAMSVCDHLVARESAGLFRAAILQSGPCQAQANLSEAREVSLRYAREVGCGDPATAAACLRGLPATALERSPSFFSIGDDGLSGPVTGTPELPTDPAAVLDATSASRVPILIGTTRDEFTLFAALKFLRSGHAPTAAEYPEELSETFGADAVSVAQHYPLERYGGSVELAYSAAVTDGVFACPADRMGAAIAPHSPVYAYEFNDRTAPTPPPLREVPFPVGASHSLELRYLFDVGGAPALNAEQQRLSDEMIAFWTEFVRTGEPGGDWQAFGTDPAWMSLKLGGSEAFTSFRDEHQCDFWAQN</sequence>
<dbReference type="PANTHER" id="PTHR11559">
    <property type="entry name" value="CARBOXYLESTERASE"/>
    <property type="match status" value="1"/>
</dbReference>
<dbReference type="PROSITE" id="PS00122">
    <property type="entry name" value="CARBOXYLESTERASE_B_1"/>
    <property type="match status" value="1"/>
</dbReference>
<dbReference type="InterPro" id="IPR019826">
    <property type="entry name" value="Carboxylesterase_B_AS"/>
</dbReference>
<keyword evidence="2 3" id="KW-0378">Hydrolase</keyword>
<dbReference type="InterPro" id="IPR002018">
    <property type="entry name" value="CarbesteraseB"/>
</dbReference>
<protein>
    <recommendedName>
        <fullName evidence="3">Carboxylic ester hydrolase</fullName>
        <ecNumber evidence="3">3.1.1.-</ecNumber>
    </recommendedName>
</protein>
<evidence type="ECO:0000256" key="2">
    <source>
        <dbReference type="ARBA" id="ARBA00022801"/>
    </source>
</evidence>
<keyword evidence="6" id="KW-1185">Reference proteome</keyword>